<evidence type="ECO:0000313" key="2">
    <source>
        <dbReference type="EMBL" id="ABJ87799.1"/>
    </source>
</evidence>
<dbReference type="HOGENOM" id="CLU_1795225_0_0_0"/>
<dbReference type="AlphaFoldDB" id="Q01RC1"/>
<keyword evidence="1" id="KW-0732">Signal</keyword>
<dbReference type="EMBL" id="CP000473">
    <property type="protein sequence ID" value="ABJ87799.1"/>
    <property type="molecule type" value="Genomic_DNA"/>
</dbReference>
<name>Q01RC1_SOLUE</name>
<dbReference type="InParanoid" id="Q01RC1"/>
<protein>
    <submittedName>
        <fullName evidence="2">Uncharacterized protein</fullName>
    </submittedName>
</protein>
<reference evidence="2" key="1">
    <citation type="submission" date="2006-10" db="EMBL/GenBank/DDBJ databases">
        <title>Complete sequence of Solibacter usitatus Ellin6076.</title>
        <authorList>
            <consortium name="US DOE Joint Genome Institute"/>
            <person name="Copeland A."/>
            <person name="Lucas S."/>
            <person name="Lapidus A."/>
            <person name="Barry K."/>
            <person name="Detter J.C."/>
            <person name="Glavina del Rio T."/>
            <person name="Hammon N."/>
            <person name="Israni S."/>
            <person name="Dalin E."/>
            <person name="Tice H."/>
            <person name="Pitluck S."/>
            <person name="Thompson L.S."/>
            <person name="Brettin T."/>
            <person name="Bruce D."/>
            <person name="Han C."/>
            <person name="Tapia R."/>
            <person name="Gilna P."/>
            <person name="Schmutz J."/>
            <person name="Larimer F."/>
            <person name="Land M."/>
            <person name="Hauser L."/>
            <person name="Kyrpides N."/>
            <person name="Mikhailova N."/>
            <person name="Janssen P.H."/>
            <person name="Kuske C.R."/>
            <person name="Richardson P."/>
        </authorList>
    </citation>
    <scope>NUCLEOTIDE SEQUENCE</scope>
    <source>
        <strain evidence="2">Ellin6076</strain>
    </source>
</reference>
<gene>
    <name evidence="2" type="ordered locus">Acid_6885</name>
</gene>
<feature type="signal peptide" evidence="1">
    <location>
        <begin position="1"/>
        <end position="26"/>
    </location>
</feature>
<organism evidence="2">
    <name type="scientific">Solibacter usitatus (strain Ellin6076)</name>
    <dbReference type="NCBI Taxonomy" id="234267"/>
    <lineage>
        <taxon>Bacteria</taxon>
        <taxon>Pseudomonadati</taxon>
        <taxon>Acidobacteriota</taxon>
        <taxon>Terriglobia</taxon>
        <taxon>Bryobacterales</taxon>
        <taxon>Solibacteraceae</taxon>
        <taxon>Candidatus Solibacter</taxon>
    </lineage>
</organism>
<dbReference type="KEGG" id="sus:Acid_6885"/>
<sequence precursor="true">MKKTLKMVCVLSMAALLMGEVVPMRAEDGQKNGQAAQIRLRTTLAGAAIQGKKPGGNADFRNDSSSRMRLNVEVENVNLPAGTILTVAVVHAGVSMTVGTIKLGSTGESELELNFQNGAVVPAIASGDMVTVSNGMAVILAGAF</sequence>
<accession>Q01RC1</accession>
<feature type="chain" id="PRO_5004162998" evidence="1">
    <location>
        <begin position="27"/>
        <end position="144"/>
    </location>
</feature>
<proteinExistence type="predicted"/>
<evidence type="ECO:0000256" key="1">
    <source>
        <dbReference type="SAM" id="SignalP"/>
    </source>
</evidence>